<keyword evidence="3" id="KW-1185">Reference proteome</keyword>
<name>A0ABY8X8L8_9PSEU</name>
<protein>
    <submittedName>
        <fullName evidence="2">Carboxymuconolactone decarboxylase family protein</fullName>
    </submittedName>
</protein>
<dbReference type="InterPro" id="IPR003779">
    <property type="entry name" value="CMD-like"/>
</dbReference>
<dbReference type="InterPro" id="IPR029032">
    <property type="entry name" value="AhpD-like"/>
</dbReference>
<dbReference type="SUPFAM" id="SSF69118">
    <property type="entry name" value="AhpD-like"/>
    <property type="match status" value="1"/>
</dbReference>
<evidence type="ECO:0000313" key="2">
    <source>
        <dbReference type="EMBL" id="WIV52749.1"/>
    </source>
</evidence>
<organism evidence="2 3">
    <name type="scientific">Amycolatopsis nalaikhensis</name>
    <dbReference type="NCBI Taxonomy" id="715472"/>
    <lineage>
        <taxon>Bacteria</taxon>
        <taxon>Bacillati</taxon>
        <taxon>Actinomycetota</taxon>
        <taxon>Actinomycetes</taxon>
        <taxon>Pseudonocardiales</taxon>
        <taxon>Pseudonocardiaceae</taxon>
        <taxon>Amycolatopsis</taxon>
    </lineage>
</organism>
<feature type="domain" description="Carboxymuconolactone decarboxylase-like" evidence="1">
    <location>
        <begin position="59"/>
        <end position="105"/>
    </location>
</feature>
<dbReference type="EMBL" id="CP127173">
    <property type="protein sequence ID" value="WIV52749.1"/>
    <property type="molecule type" value="Genomic_DNA"/>
</dbReference>
<evidence type="ECO:0000259" key="1">
    <source>
        <dbReference type="Pfam" id="PF02627"/>
    </source>
</evidence>
<dbReference type="RefSeq" id="WP_285449153.1">
    <property type="nucleotide sequence ID" value="NZ_CP127173.1"/>
</dbReference>
<accession>A0ABY8X8L8</accession>
<gene>
    <name evidence="2" type="ORF">QP939_27750</name>
</gene>
<reference evidence="2 3" key="1">
    <citation type="submission" date="2023-06" db="EMBL/GenBank/DDBJ databases">
        <authorList>
            <person name="Oyuntsetseg B."/>
            <person name="Kim S.B."/>
        </authorList>
    </citation>
    <scope>NUCLEOTIDE SEQUENCE [LARGE SCALE GENOMIC DNA]</scope>
    <source>
        <strain evidence="2 3">2-2</strain>
    </source>
</reference>
<proteinExistence type="predicted"/>
<dbReference type="Proteomes" id="UP001227101">
    <property type="component" value="Chromosome"/>
</dbReference>
<sequence>MAAGLVRFALRRTVKDVKHVEAVRPRRASGLVREVYRQLERDFGMLAPPIALHSPSPPVLAAAWLVLRESLVAAGVSSRADREVVAAAVSAANACPYCVEVHAMAVGALGDPATAAALEAGTPGEIADPDARELAEWARGAGPLPPGVPAEAAAEFTAVATTFHYLNRMVAVFLGDSPLPDQVPASARGTAKAVLGHFLRPGQAPPAGQALELLPATSVDGPDWAVPGSTLADAFARARVAVEAAGERVLPPRVRDLVRRELKAWDGLPPGLGRSWTDGPVAELPPAERPAARLALLVAKAAYQVDDDLVVAVRRDRADDRGLIELVSWAAHAAAEELGSRLSLRPRGEDASRERG</sequence>
<dbReference type="Gene3D" id="1.20.1290.10">
    <property type="entry name" value="AhpD-like"/>
    <property type="match status" value="1"/>
</dbReference>
<dbReference type="NCBIfam" id="TIGR00778">
    <property type="entry name" value="ahpD_dom"/>
    <property type="match status" value="1"/>
</dbReference>
<dbReference type="Pfam" id="PF02627">
    <property type="entry name" value="CMD"/>
    <property type="match status" value="1"/>
</dbReference>
<evidence type="ECO:0000313" key="3">
    <source>
        <dbReference type="Proteomes" id="UP001227101"/>
    </source>
</evidence>
<dbReference type="InterPro" id="IPR004675">
    <property type="entry name" value="AhpD_core"/>
</dbReference>